<comment type="similarity">
    <text evidence="1">Belongs to the universal ribosomal protein uL24 family.</text>
</comment>
<dbReference type="PANTHER" id="PTHR11143">
    <property type="entry name" value="60S RIBOSOMAL PROTEIN L26 FAMILY MEMBER"/>
    <property type="match status" value="1"/>
</dbReference>
<keyword evidence="3" id="KW-0687">Ribonucleoprotein</keyword>
<gene>
    <name evidence="6" type="ORF">GSOID_T00016542001</name>
</gene>
<dbReference type="Proteomes" id="UP000001307">
    <property type="component" value="Unassembled WGS sequence"/>
</dbReference>
<reference evidence="6" key="1">
    <citation type="journal article" date="2010" name="Science">
        <title>Plasticity of animal genome architecture unmasked by rapid evolution of a pelagic tunicate.</title>
        <authorList>
            <person name="Denoeud F."/>
            <person name="Henriet S."/>
            <person name="Mungpakdee S."/>
            <person name="Aury J.M."/>
            <person name="Da Silva C."/>
            <person name="Brinkmann H."/>
            <person name="Mikhaleva J."/>
            <person name="Olsen L.C."/>
            <person name="Jubin C."/>
            <person name="Canestro C."/>
            <person name="Bouquet J.M."/>
            <person name="Danks G."/>
            <person name="Poulain J."/>
            <person name="Campsteijn C."/>
            <person name="Adamski M."/>
            <person name="Cross I."/>
            <person name="Yadetie F."/>
            <person name="Muffato M."/>
            <person name="Louis A."/>
            <person name="Butcher S."/>
            <person name="Tsagkogeorga G."/>
            <person name="Konrad A."/>
            <person name="Singh S."/>
            <person name="Jensen M.F."/>
            <person name="Cong E.H."/>
            <person name="Eikeseth-Otteraa H."/>
            <person name="Noel B."/>
            <person name="Anthouard V."/>
            <person name="Porcel B.M."/>
            <person name="Kachouri-Lafond R."/>
            <person name="Nishino A."/>
            <person name="Ugolini M."/>
            <person name="Chourrout P."/>
            <person name="Nishida H."/>
            <person name="Aasland R."/>
            <person name="Huzurbazar S."/>
            <person name="Westhof E."/>
            <person name="Delsuc F."/>
            <person name="Lehrach H."/>
            <person name="Reinhardt R."/>
            <person name="Weissenbach J."/>
            <person name="Roy S.W."/>
            <person name="Artiguenave F."/>
            <person name="Postlethwait J.H."/>
            <person name="Manak J.R."/>
            <person name="Thompson E.M."/>
            <person name="Jaillon O."/>
            <person name="Du Pasquier L."/>
            <person name="Boudinot P."/>
            <person name="Liberles D.A."/>
            <person name="Volff J.N."/>
            <person name="Philippe H."/>
            <person name="Lenhard B."/>
            <person name="Roest Crollius H."/>
            <person name="Wincker P."/>
            <person name="Chourrout D."/>
        </authorList>
    </citation>
    <scope>NUCLEOTIDE SEQUENCE [LARGE SCALE GENOMIC DNA]</scope>
</reference>
<dbReference type="CDD" id="cd06089">
    <property type="entry name" value="KOW_RPL26"/>
    <property type="match status" value="1"/>
</dbReference>
<dbReference type="InterPro" id="IPR005825">
    <property type="entry name" value="Ribosomal_uL24_CS"/>
</dbReference>
<dbReference type="PROSITE" id="PS01108">
    <property type="entry name" value="RIBOSOMAL_L24"/>
    <property type="match status" value="1"/>
</dbReference>
<dbReference type="InterPro" id="IPR008991">
    <property type="entry name" value="Translation_prot_SH3-like_sf"/>
</dbReference>
<evidence type="ECO:0000256" key="3">
    <source>
        <dbReference type="ARBA" id="ARBA00023274"/>
    </source>
</evidence>
<dbReference type="InterPro" id="IPR005756">
    <property type="entry name" value="Ribosomal_uL24_euk/arc"/>
</dbReference>
<dbReference type="InParanoid" id="E4Y2X6"/>
<organism evidence="6">
    <name type="scientific">Oikopleura dioica</name>
    <name type="common">Tunicate</name>
    <dbReference type="NCBI Taxonomy" id="34765"/>
    <lineage>
        <taxon>Eukaryota</taxon>
        <taxon>Metazoa</taxon>
        <taxon>Chordata</taxon>
        <taxon>Tunicata</taxon>
        <taxon>Appendicularia</taxon>
        <taxon>Copelata</taxon>
        <taxon>Oikopleuridae</taxon>
        <taxon>Oikopleura</taxon>
    </lineage>
</organism>
<feature type="compositionally biased region" description="Basic and acidic residues" evidence="4">
    <location>
        <begin position="131"/>
        <end position="144"/>
    </location>
</feature>
<feature type="domain" description="KOW" evidence="5">
    <location>
        <begin position="48"/>
        <end position="76"/>
    </location>
</feature>
<keyword evidence="2" id="KW-0689">Ribosomal protein</keyword>
<accession>E4Y2X6</accession>
<sequence>MKLNTAVSGSRRKQRCRHFNAPSHLRRKIMSAPLSKELRTKYNVRSLPIRKDDEVMVVRGHYKGQSTGRVQSVYRKKFVIHIERTQREKINGTTVNVGIHPSNCVITKLKLDKDRKTMLESRAASRASRQAADKHTEESVKMQQ</sequence>
<feature type="compositionally biased region" description="Low complexity" evidence="4">
    <location>
        <begin position="121"/>
        <end position="130"/>
    </location>
</feature>
<dbReference type="OrthoDB" id="1688503at2759"/>
<dbReference type="InterPro" id="IPR014722">
    <property type="entry name" value="Rib_uL2_dom2"/>
</dbReference>
<dbReference type="NCBIfam" id="TIGR01080">
    <property type="entry name" value="rplX_A_E"/>
    <property type="match status" value="1"/>
</dbReference>
<feature type="region of interest" description="Disordered" evidence="4">
    <location>
        <begin position="121"/>
        <end position="144"/>
    </location>
</feature>
<protein>
    <recommendedName>
        <fullName evidence="5">KOW domain-containing protein</fullName>
    </recommendedName>
</protein>
<evidence type="ECO:0000259" key="5">
    <source>
        <dbReference type="SMART" id="SM00739"/>
    </source>
</evidence>
<dbReference type="GO" id="GO:0006412">
    <property type="term" value="P:translation"/>
    <property type="evidence" value="ECO:0007669"/>
    <property type="project" value="InterPro"/>
</dbReference>
<dbReference type="Pfam" id="PF16906">
    <property type="entry name" value="Ribosomal_L26"/>
    <property type="match status" value="1"/>
</dbReference>
<dbReference type="Pfam" id="PF00467">
    <property type="entry name" value="KOW"/>
    <property type="match status" value="1"/>
</dbReference>
<proteinExistence type="inferred from homology"/>
<dbReference type="InterPro" id="IPR041988">
    <property type="entry name" value="Ribosomal_uL24_KOW"/>
</dbReference>
<evidence type="ECO:0000313" key="6">
    <source>
        <dbReference type="EMBL" id="CBY16203.1"/>
    </source>
</evidence>
<name>E4Y2X6_OIKDI</name>
<evidence type="ECO:0000256" key="4">
    <source>
        <dbReference type="SAM" id="MobiDB-lite"/>
    </source>
</evidence>
<dbReference type="AlphaFoldDB" id="E4Y2X6"/>
<dbReference type="FunCoup" id="E4Y2X6">
    <property type="interactions" value="687"/>
</dbReference>
<evidence type="ECO:0000313" key="7">
    <source>
        <dbReference type="Proteomes" id="UP000001307"/>
    </source>
</evidence>
<dbReference type="GO" id="GO:0003735">
    <property type="term" value="F:structural constituent of ribosome"/>
    <property type="evidence" value="ECO:0007669"/>
    <property type="project" value="InterPro"/>
</dbReference>
<keyword evidence="7" id="KW-1185">Reference proteome</keyword>
<dbReference type="SMART" id="SM00739">
    <property type="entry name" value="KOW"/>
    <property type="match status" value="1"/>
</dbReference>
<dbReference type="GO" id="GO:0003723">
    <property type="term" value="F:RNA binding"/>
    <property type="evidence" value="ECO:0007669"/>
    <property type="project" value="InterPro"/>
</dbReference>
<dbReference type="InterPro" id="IPR005824">
    <property type="entry name" value="KOW"/>
</dbReference>
<evidence type="ECO:0000256" key="1">
    <source>
        <dbReference type="ARBA" id="ARBA00010618"/>
    </source>
</evidence>
<evidence type="ECO:0000256" key="2">
    <source>
        <dbReference type="ARBA" id="ARBA00022980"/>
    </source>
</evidence>
<dbReference type="FunFam" id="2.30.30.30:FF:000009">
    <property type="entry name" value="60S ribosomal protein L26"/>
    <property type="match status" value="1"/>
</dbReference>
<dbReference type="SUPFAM" id="SSF50104">
    <property type="entry name" value="Translation proteins SH3-like domain"/>
    <property type="match status" value="1"/>
</dbReference>
<dbReference type="GO" id="GO:0015934">
    <property type="term" value="C:large ribosomal subunit"/>
    <property type="evidence" value="ECO:0007669"/>
    <property type="project" value="InterPro"/>
</dbReference>
<dbReference type="EMBL" id="FN653964">
    <property type="protein sequence ID" value="CBY16203.1"/>
    <property type="molecule type" value="Genomic_DNA"/>
</dbReference>
<dbReference type="Gene3D" id="2.30.30.30">
    <property type="match status" value="1"/>
</dbReference>